<dbReference type="Gene3D" id="1.20.5.300">
    <property type="match status" value="1"/>
</dbReference>
<keyword evidence="1" id="KW-0175">Coiled coil</keyword>
<evidence type="ECO:0000313" key="2">
    <source>
        <dbReference type="EMBL" id="AEV29637.1"/>
    </source>
</evidence>
<organism evidence="2 3">
    <name type="scientific">Sphaerochaeta pleomorpha (strain ATCC BAA-1885 / DSM 22778 / Grapes)</name>
    <dbReference type="NCBI Taxonomy" id="158190"/>
    <lineage>
        <taxon>Bacteria</taxon>
        <taxon>Pseudomonadati</taxon>
        <taxon>Spirochaetota</taxon>
        <taxon>Spirochaetia</taxon>
        <taxon>Spirochaetales</taxon>
        <taxon>Sphaerochaetaceae</taxon>
        <taxon>Sphaerochaeta</taxon>
    </lineage>
</organism>
<dbReference type="InterPro" id="IPR007236">
    <property type="entry name" value="SlyX"/>
</dbReference>
<evidence type="ECO:0000313" key="3">
    <source>
        <dbReference type="Proteomes" id="UP000005632"/>
    </source>
</evidence>
<dbReference type="Proteomes" id="UP000005632">
    <property type="component" value="Chromosome"/>
</dbReference>
<dbReference type="HOGENOM" id="CLU_180796_1_2_12"/>
<gene>
    <name evidence="2" type="ordered locus">SpiGrapes_1843</name>
</gene>
<name>G8QY72_SPHPG</name>
<dbReference type="PANTHER" id="PTHR36508">
    <property type="entry name" value="PROTEIN SLYX"/>
    <property type="match status" value="1"/>
</dbReference>
<keyword evidence="3" id="KW-1185">Reference proteome</keyword>
<dbReference type="Pfam" id="PF04102">
    <property type="entry name" value="SlyX"/>
    <property type="match status" value="1"/>
</dbReference>
<reference evidence="2 3" key="1">
    <citation type="submission" date="2011-11" db="EMBL/GenBank/DDBJ databases">
        <title>Complete sequence of Spirochaeta sp. grapes.</title>
        <authorList>
            <consortium name="US DOE Joint Genome Institute"/>
            <person name="Lucas S."/>
            <person name="Han J."/>
            <person name="Lapidus A."/>
            <person name="Cheng J.-F."/>
            <person name="Goodwin L."/>
            <person name="Pitluck S."/>
            <person name="Peters L."/>
            <person name="Ovchinnikova G."/>
            <person name="Munk A.C."/>
            <person name="Detter J.C."/>
            <person name="Han C."/>
            <person name="Tapia R."/>
            <person name="Land M."/>
            <person name="Hauser L."/>
            <person name="Kyrpides N."/>
            <person name="Ivanova N."/>
            <person name="Pagani I."/>
            <person name="Ritalahtilisa K."/>
            <person name="Loeffler F."/>
            <person name="Woyke T."/>
        </authorList>
    </citation>
    <scope>NUCLEOTIDE SEQUENCE [LARGE SCALE GENOMIC DNA]</scope>
    <source>
        <strain evidence="3">ATCC BAA-1885 / DSM 22778 / Grapes</strain>
    </source>
</reference>
<dbReference type="AlphaFoldDB" id="G8QY72"/>
<protein>
    <recommendedName>
        <fullName evidence="4">SlyX protein</fullName>
    </recommendedName>
</protein>
<proteinExistence type="predicted"/>
<sequence>MIEDRLDKLEMKLAYSEETVETLNKVVTEQAKEITLLQIHLEKLEKKISDLVEEAGDGLRPSRRPPHY</sequence>
<dbReference type="EMBL" id="CP003155">
    <property type="protein sequence ID" value="AEV29637.1"/>
    <property type="molecule type" value="Genomic_DNA"/>
</dbReference>
<dbReference type="eggNOG" id="COG2900">
    <property type="taxonomic scope" value="Bacteria"/>
</dbReference>
<evidence type="ECO:0000256" key="1">
    <source>
        <dbReference type="SAM" id="Coils"/>
    </source>
</evidence>
<evidence type="ECO:0008006" key="4">
    <source>
        <dbReference type="Google" id="ProtNLM"/>
    </source>
</evidence>
<dbReference type="STRING" id="158190.SpiGrapes_1843"/>
<dbReference type="RefSeq" id="WP_014270480.1">
    <property type="nucleotide sequence ID" value="NC_016633.1"/>
</dbReference>
<dbReference type="PANTHER" id="PTHR36508:SF1">
    <property type="entry name" value="PROTEIN SLYX"/>
    <property type="match status" value="1"/>
</dbReference>
<dbReference type="KEGG" id="sgp:SpiGrapes_1843"/>
<accession>G8QY72</accession>
<feature type="coiled-coil region" evidence="1">
    <location>
        <begin position="6"/>
        <end position="54"/>
    </location>
</feature>